<dbReference type="Gene3D" id="3.40.50.2300">
    <property type="match status" value="2"/>
</dbReference>
<dbReference type="InterPro" id="IPR036388">
    <property type="entry name" value="WH-like_DNA-bd_sf"/>
</dbReference>
<dbReference type="STRING" id="288992.SAMN04488522_101156"/>
<proteinExistence type="predicted"/>
<organism evidence="5 6">
    <name type="scientific">Pedobacter caeni</name>
    <dbReference type="NCBI Taxonomy" id="288992"/>
    <lineage>
        <taxon>Bacteria</taxon>
        <taxon>Pseudomonadati</taxon>
        <taxon>Bacteroidota</taxon>
        <taxon>Sphingobacteriia</taxon>
        <taxon>Sphingobacteriales</taxon>
        <taxon>Sphingobacteriaceae</taxon>
        <taxon>Pedobacter</taxon>
    </lineage>
</organism>
<dbReference type="Pfam" id="PF00392">
    <property type="entry name" value="GntR"/>
    <property type="match status" value="1"/>
</dbReference>
<dbReference type="PANTHER" id="PTHR38445:SF9">
    <property type="entry name" value="HTH-TYPE TRANSCRIPTIONAL REPRESSOR YTRA"/>
    <property type="match status" value="1"/>
</dbReference>
<protein>
    <submittedName>
        <fullName evidence="5">Regulatory protein, gntR family</fullName>
    </submittedName>
</protein>
<accession>A0A1M4TCT4</accession>
<evidence type="ECO:0000259" key="4">
    <source>
        <dbReference type="PROSITE" id="PS50949"/>
    </source>
</evidence>
<evidence type="ECO:0000256" key="1">
    <source>
        <dbReference type="ARBA" id="ARBA00023015"/>
    </source>
</evidence>
<dbReference type="Proteomes" id="UP000184287">
    <property type="component" value="Unassembled WGS sequence"/>
</dbReference>
<sequence>MIYKMTKMSLFNHIHIDEHSSTPKYLQISNAVINAIESGLLKSDDILPSINEISCRLDMARDTVDKGYRYLKSIGVLISVPGKGFYVSDIKPKGRLKVLLLFNKLSTHKKIIYDAFIAALGTDAYVDFYIYNNSFTLFKKFITEKKSENYSHFVIIPHFIDGHEFTQDIINTLPKDKLIMMDKLVPHVTGNYGAVYEDFELDIFNALKKALNELSKYQKLKIVFPKKSYFPTEILEGFLSFAQEYAFSHKVVNDILEEPIDHGDVFIVLMEDDLVLLLERILNINFQIGTDVGIISYNETPIKKILLNGITTISTDFEFMGLAAAKMILEGPLEKIAIPFKYTKRNSL</sequence>
<dbReference type="GO" id="GO:0003677">
    <property type="term" value="F:DNA binding"/>
    <property type="evidence" value="ECO:0007669"/>
    <property type="project" value="UniProtKB-KW"/>
</dbReference>
<dbReference type="SUPFAM" id="SSF46785">
    <property type="entry name" value="Winged helix' DNA-binding domain"/>
    <property type="match status" value="1"/>
</dbReference>
<dbReference type="InterPro" id="IPR036390">
    <property type="entry name" value="WH_DNA-bd_sf"/>
</dbReference>
<keyword evidence="3" id="KW-0804">Transcription</keyword>
<dbReference type="SUPFAM" id="SSF53822">
    <property type="entry name" value="Periplasmic binding protein-like I"/>
    <property type="match status" value="1"/>
</dbReference>
<dbReference type="SMART" id="SM00345">
    <property type="entry name" value="HTH_GNTR"/>
    <property type="match status" value="1"/>
</dbReference>
<evidence type="ECO:0000256" key="2">
    <source>
        <dbReference type="ARBA" id="ARBA00023125"/>
    </source>
</evidence>
<evidence type="ECO:0000313" key="6">
    <source>
        <dbReference type="Proteomes" id="UP000184287"/>
    </source>
</evidence>
<dbReference type="CDD" id="cd07377">
    <property type="entry name" value="WHTH_GntR"/>
    <property type="match status" value="1"/>
</dbReference>
<dbReference type="EMBL" id="FQUQ01000001">
    <property type="protein sequence ID" value="SHE42286.1"/>
    <property type="molecule type" value="Genomic_DNA"/>
</dbReference>
<dbReference type="InterPro" id="IPR000524">
    <property type="entry name" value="Tscrpt_reg_HTH_GntR"/>
</dbReference>
<feature type="domain" description="HTH gntR-type" evidence="4">
    <location>
        <begin position="22"/>
        <end position="90"/>
    </location>
</feature>
<dbReference type="GO" id="GO:0003700">
    <property type="term" value="F:DNA-binding transcription factor activity"/>
    <property type="evidence" value="ECO:0007669"/>
    <property type="project" value="InterPro"/>
</dbReference>
<name>A0A1M4TCT4_9SPHI</name>
<dbReference type="PROSITE" id="PS50949">
    <property type="entry name" value="HTH_GNTR"/>
    <property type="match status" value="1"/>
</dbReference>
<gene>
    <name evidence="5" type="ORF">SAMN04488522_101156</name>
</gene>
<dbReference type="AlphaFoldDB" id="A0A1M4TCT4"/>
<reference evidence="6" key="1">
    <citation type="submission" date="2016-11" db="EMBL/GenBank/DDBJ databases">
        <authorList>
            <person name="Varghese N."/>
            <person name="Submissions S."/>
        </authorList>
    </citation>
    <scope>NUCLEOTIDE SEQUENCE [LARGE SCALE GENOMIC DNA]</scope>
    <source>
        <strain evidence="6">DSM 16990</strain>
    </source>
</reference>
<keyword evidence="2" id="KW-0238">DNA-binding</keyword>
<evidence type="ECO:0000256" key="3">
    <source>
        <dbReference type="ARBA" id="ARBA00023163"/>
    </source>
</evidence>
<evidence type="ECO:0000313" key="5">
    <source>
        <dbReference type="EMBL" id="SHE42286.1"/>
    </source>
</evidence>
<keyword evidence="6" id="KW-1185">Reference proteome</keyword>
<keyword evidence="1" id="KW-0805">Transcription regulation</keyword>
<dbReference type="PANTHER" id="PTHR38445">
    <property type="entry name" value="HTH-TYPE TRANSCRIPTIONAL REPRESSOR YTRA"/>
    <property type="match status" value="1"/>
</dbReference>
<dbReference type="Gene3D" id="1.10.10.10">
    <property type="entry name" value="Winged helix-like DNA-binding domain superfamily/Winged helix DNA-binding domain"/>
    <property type="match status" value="1"/>
</dbReference>
<dbReference type="InterPro" id="IPR028082">
    <property type="entry name" value="Peripla_BP_I"/>
</dbReference>